<feature type="transmembrane region" description="Helical" evidence="1">
    <location>
        <begin position="25"/>
        <end position="49"/>
    </location>
</feature>
<dbReference type="RefSeq" id="WP_262581511.1">
    <property type="nucleotide sequence ID" value="NZ_JAOQJV010000007.1"/>
</dbReference>
<evidence type="ECO:0000256" key="1">
    <source>
        <dbReference type="SAM" id="Phobius"/>
    </source>
</evidence>
<feature type="transmembrane region" description="Helical" evidence="1">
    <location>
        <begin position="164"/>
        <end position="182"/>
    </location>
</feature>
<keyword evidence="3" id="KW-0645">Protease</keyword>
<protein>
    <submittedName>
        <fullName evidence="3">CPBP family intramembrane metalloprotease</fullName>
    </submittedName>
</protein>
<sequence>MDNQNNQQRPGHMPRLSYGQRFWRIWGPFIIEWGIQIAVSMVAAVVVMYQYMNAHTKEVVAAYENQAAMMQFATKLMNMMQKYTTIISGATALVVIPVMLFLYHRDRNREKYYGVATNKKAPLWKYVLVVVFAGGASLALNNLILIGNLSALSATYETTATSMYSAPFAVQIVCLAILSPIAEELVFRGLMFRRMREDTGAKLAIIYTSVVFGIFHGNFVQMLYGFLMGLMFAWLCEKYGSVLAPIVAHVTANLLALFATKYQIFDRMMADIRVIGMVTVGAATIAAIIYLQIKQIDEKPTGYSENKEIS</sequence>
<dbReference type="GO" id="GO:0008237">
    <property type="term" value="F:metallopeptidase activity"/>
    <property type="evidence" value="ECO:0007669"/>
    <property type="project" value="UniProtKB-KW"/>
</dbReference>
<dbReference type="EMBL" id="JAOQJV010000007">
    <property type="protein sequence ID" value="MCU6700041.1"/>
    <property type="molecule type" value="Genomic_DNA"/>
</dbReference>
<comment type="caution">
    <text evidence="3">The sequence shown here is derived from an EMBL/GenBank/DDBJ whole genome shotgun (WGS) entry which is preliminary data.</text>
</comment>
<evidence type="ECO:0000259" key="2">
    <source>
        <dbReference type="Pfam" id="PF02517"/>
    </source>
</evidence>
<organism evidence="3 4">
    <name type="scientific">Dorea ammoniilytica</name>
    <dbReference type="NCBI Taxonomy" id="2981788"/>
    <lineage>
        <taxon>Bacteria</taxon>
        <taxon>Bacillati</taxon>
        <taxon>Bacillota</taxon>
        <taxon>Clostridia</taxon>
        <taxon>Lachnospirales</taxon>
        <taxon>Lachnospiraceae</taxon>
        <taxon>Dorea</taxon>
    </lineage>
</organism>
<keyword evidence="1" id="KW-0472">Membrane</keyword>
<dbReference type="InterPro" id="IPR003675">
    <property type="entry name" value="Rce1/LyrA-like_dom"/>
</dbReference>
<keyword evidence="1" id="KW-1133">Transmembrane helix</keyword>
<gene>
    <name evidence="3" type="ORF">OCV65_07325</name>
</gene>
<keyword evidence="4" id="KW-1185">Reference proteome</keyword>
<keyword evidence="3" id="KW-0378">Hydrolase</keyword>
<proteinExistence type="predicted"/>
<feature type="transmembrane region" description="Helical" evidence="1">
    <location>
        <begin position="272"/>
        <end position="293"/>
    </location>
</feature>
<feature type="transmembrane region" description="Helical" evidence="1">
    <location>
        <begin position="203"/>
        <end position="227"/>
    </location>
</feature>
<accession>A0ABT2S642</accession>
<dbReference type="PANTHER" id="PTHR36435:SF1">
    <property type="entry name" value="CAAX AMINO TERMINAL PROTEASE FAMILY PROTEIN"/>
    <property type="match status" value="1"/>
</dbReference>
<dbReference type="Proteomes" id="UP001207605">
    <property type="component" value="Unassembled WGS sequence"/>
</dbReference>
<dbReference type="Pfam" id="PF02517">
    <property type="entry name" value="Rce1-like"/>
    <property type="match status" value="1"/>
</dbReference>
<evidence type="ECO:0000313" key="4">
    <source>
        <dbReference type="Proteomes" id="UP001207605"/>
    </source>
</evidence>
<feature type="transmembrane region" description="Helical" evidence="1">
    <location>
        <begin position="123"/>
        <end position="144"/>
    </location>
</feature>
<feature type="transmembrane region" description="Helical" evidence="1">
    <location>
        <begin position="83"/>
        <end position="103"/>
    </location>
</feature>
<dbReference type="PANTHER" id="PTHR36435">
    <property type="entry name" value="SLR1288 PROTEIN"/>
    <property type="match status" value="1"/>
</dbReference>
<keyword evidence="1" id="KW-0812">Transmembrane</keyword>
<name>A0ABT2S642_9FIRM</name>
<feature type="domain" description="CAAX prenyl protease 2/Lysostaphin resistance protein A-like" evidence="2">
    <location>
        <begin position="168"/>
        <end position="255"/>
    </location>
</feature>
<evidence type="ECO:0000313" key="3">
    <source>
        <dbReference type="EMBL" id="MCU6700041.1"/>
    </source>
</evidence>
<dbReference type="InterPro" id="IPR052710">
    <property type="entry name" value="CAAX_protease"/>
</dbReference>
<keyword evidence="3" id="KW-0482">Metalloprotease</keyword>
<feature type="transmembrane region" description="Helical" evidence="1">
    <location>
        <begin position="239"/>
        <end position="260"/>
    </location>
</feature>
<reference evidence="3 4" key="1">
    <citation type="journal article" date="2021" name="ISME Commun">
        <title>Automated analysis of genomic sequences facilitates high-throughput and comprehensive description of bacteria.</title>
        <authorList>
            <person name="Hitch T.C.A."/>
        </authorList>
    </citation>
    <scope>NUCLEOTIDE SEQUENCE [LARGE SCALE GENOMIC DNA]</scope>
    <source>
        <strain evidence="3 4">Sanger_02</strain>
    </source>
</reference>